<keyword evidence="3" id="KW-1185">Reference proteome</keyword>
<feature type="coiled-coil region" evidence="1">
    <location>
        <begin position="59"/>
        <end position="86"/>
    </location>
</feature>
<dbReference type="SUPFAM" id="SSF52540">
    <property type="entry name" value="P-loop containing nucleoside triphosphate hydrolases"/>
    <property type="match status" value="1"/>
</dbReference>
<evidence type="ECO:0000313" key="3">
    <source>
        <dbReference type="Proteomes" id="UP001520654"/>
    </source>
</evidence>
<dbReference type="SUPFAM" id="SSF81301">
    <property type="entry name" value="Nucleotidyltransferase"/>
    <property type="match status" value="1"/>
</dbReference>
<accession>A0ABS8E0S7</accession>
<evidence type="ECO:0000256" key="1">
    <source>
        <dbReference type="SAM" id="Coils"/>
    </source>
</evidence>
<dbReference type="Proteomes" id="UP001520654">
    <property type="component" value="Unassembled WGS sequence"/>
</dbReference>
<gene>
    <name evidence="2" type="ORF">K7B10_07380</name>
</gene>
<dbReference type="InterPro" id="IPR027417">
    <property type="entry name" value="P-loop_NTPase"/>
</dbReference>
<dbReference type="Pfam" id="PF14063">
    <property type="entry name" value="DUF4254"/>
    <property type="match status" value="1"/>
</dbReference>
<protein>
    <submittedName>
        <fullName evidence="2">DUF4254 domain-containing protein</fullName>
    </submittedName>
</protein>
<organism evidence="2 3">
    <name type="scientific">Streptomyces flavotricini</name>
    <dbReference type="NCBI Taxonomy" id="66888"/>
    <lineage>
        <taxon>Bacteria</taxon>
        <taxon>Bacillati</taxon>
        <taxon>Actinomycetota</taxon>
        <taxon>Actinomycetes</taxon>
        <taxon>Kitasatosporales</taxon>
        <taxon>Streptomycetaceae</taxon>
        <taxon>Streptomyces</taxon>
    </lineage>
</organism>
<keyword evidence="1" id="KW-0175">Coiled coil</keyword>
<comment type="caution">
    <text evidence="2">The sequence shown here is derived from an EMBL/GenBank/DDBJ whole genome shotgun (WGS) entry which is preliminary data.</text>
</comment>
<dbReference type="Gene3D" id="3.40.50.300">
    <property type="entry name" value="P-loop containing nucleotide triphosphate hydrolases"/>
    <property type="match status" value="1"/>
</dbReference>
<dbReference type="InterPro" id="IPR025350">
    <property type="entry name" value="DUF4254"/>
</dbReference>
<evidence type="ECO:0000313" key="2">
    <source>
        <dbReference type="EMBL" id="MCC0094607.1"/>
    </source>
</evidence>
<sequence length="600" mass="64752">MTAHVPPLVLPPRLIRAASVLPPKDRQRLDDTLNRLHATNGRLWLAEDRVRGGLSEAEIADCKREIDQLNAERNNLAERVDEVLAALAGPPRADAVLHTETLSSVLDRLSVLTLRIWRSEEAAPFDAAVAQRVPLLHAQHEALSEALDVLAADVAAGARLLPTPARFKLYGGSTATNEAISPSRHLHRVIAFGGLSESGKSTGADYIRRLVGAQRFKIGYLLRQAAHHHGLADPYRLSPRRQAELLLEELNRFAEAHVETGLFTIESVHDDESMAELKIMLGERLQVVYLSAPFDVRVARSGSTPHAVAAKDAVKIQRGADKVEAMADHVIDNSGSVIDLRARLRRIAETPRLTVPLQIADLSALALPTAVAAATAVFAEDMHSVGEPVRLAALTGSPSTGSWIAGWSDIDLFVIAEHEGTEPVSAALKKYEAALEGLATVGLTLATPDELTARRLTPRLAFVLHQLQDGQPVLHTSAGLELPVISRRDLVMAGAQDLPQVILTMRRLRAGATPTSLRPLYRHLVLAVRLLLREQGVWVSGPDEILAAAAQLPGLPTLTVPALVAVVDEWLTRSSEGALQSVCTAVDHLLAWYAAQVSAA</sequence>
<proteinExistence type="predicted"/>
<dbReference type="InterPro" id="IPR043519">
    <property type="entry name" value="NT_sf"/>
</dbReference>
<reference evidence="2 3" key="1">
    <citation type="submission" date="2021-08" db="EMBL/GenBank/DDBJ databases">
        <title>Genomic Architecture of Streptomyces flavotricini NGL1 and Streptomyces erythrochromogenes HMS4 With Differential Plant Beneficial attributes and laccase production capabilities.</title>
        <authorList>
            <person name="Salwan R."/>
            <person name="Kaur R."/>
            <person name="Sharma V."/>
        </authorList>
    </citation>
    <scope>NUCLEOTIDE SEQUENCE [LARGE SCALE GENOMIC DNA]</scope>
    <source>
        <strain evidence="2 3">NGL1</strain>
    </source>
</reference>
<dbReference type="EMBL" id="JAINUL010000001">
    <property type="protein sequence ID" value="MCC0094607.1"/>
    <property type="molecule type" value="Genomic_DNA"/>
</dbReference>
<name>A0ABS8E0S7_9ACTN</name>
<dbReference type="RefSeq" id="WP_229335165.1">
    <property type="nucleotide sequence ID" value="NZ_JAINUL010000001.1"/>
</dbReference>